<dbReference type="RefSeq" id="WP_110461694.1">
    <property type="nucleotide sequence ID" value="NZ_QKMR01000008.1"/>
</dbReference>
<dbReference type="Proteomes" id="UP000248132">
    <property type="component" value="Unassembled WGS sequence"/>
</dbReference>
<evidence type="ECO:0000313" key="1">
    <source>
        <dbReference type="EMBL" id="PYG87942.1"/>
    </source>
</evidence>
<keyword evidence="2" id="KW-1185">Reference proteome</keyword>
<gene>
    <name evidence="1" type="ORF">LY28_01652</name>
</gene>
<comment type="caution">
    <text evidence="1">The sequence shown here is derived from an EMBL/GenBank/DDBJ whole genome shotgun (WGS) entry which is preliminary data.</text>
</comment>
<accession>A0A318XPB1</accession>
<sequence length="266" mass="31969">MNNNIVNLESHKNKIICYFRLRTTRLKDINTDLLYQKFIRHNFVISDFPSENIDLWIKYQAHIFLMEEAKNRSDIFYRLFVELIYSYSEFYKKAEFNHYKSFYPEQLFFDVDISTAPLRTLVTESGYPNRTLCYCYKCLLSGWTPQRIAAELSCMKLDSILDLFTSLYTDESGMHKLFVDYMFLPLRKGLNESLNYYIELYGNDDEKFLHITKNILFTRTGSTRLEDYLGENNLQQKAHMISVWCNRIKNSLIRNIIRFLKKQVYY</sequence>
<dbReference type="AlphaFoldDB" id="A0A318XPB1"/>
<dbReference type="OrthoDB" id="2080870at2"/>
<organism evidence="1 2">
    <name type="scientific">Ruminiclostridium sufflavum DSM 19573</name>
    <dbReference type="NCBI Taxonomy" id="1121337"/>
    <lineage>
        <taxon>Bacteria</taxon>
        <taxon>Bacillati</taxon>
        <taxon>Bacillota</taxon>
        <taxon>Clostridia</taxon>
        <taxon>Eubacteriales</taxon>
        <taxon>Oscillospiraceae</taxon>
        <taxon>Ruminiclostridium</taxon>
    </lineage>
</organism>
<evidence type="ECO:0000313" key="2">
    <source>
        <dbReference type="Proteomes" id="UP000248132"/>
    </source>
</evidence>
<name>A0A318XPB1_9FIRM</name>
<dbReference type="EMBL" id="QKMR01000008">
    <property type="protein sequence ID" value="PYG87942.1"/>
    <property type="molecule type" value="Genomic_DNA"/>
</dbReference>
<protein>
    <submittedName>
        <fullName evidence="1">Uncharacterized protein</fullName>
    </submittedName>
</protein>
<proteinExistence type="predicted"/>
<reference evidence="1 2" key="1">
    <citation type="submission" date="2018-06" db="EMBL/GenBank/DDBJ databases">
        <title>Genomic Encyclopedia of Type Strains, Phase I: the one thousand microbial genomes (KMG-I) project.</title>
        <authorList>
            <person name="Kyrpides N."/>
        </authorList>
    </citation>
    <scope>NUCLEOTIDE SEQUENCE [LARGE SCALE GENOMIC DNA]</scope>
    <source>
        <strain evidence="1 2">DSM 19573</strain>
    </source>
</reference>